<dbReference type="OrthoDB" id="5295318at2"/>
<feature type="compositionally biased region" description="Basic and acidic residues" evidence="1">
    <location>
        <begin position="38"/>
        <end position="51"/>
    </location>
</feature>
<comment type="caution">
    <text evidence="2">The sequence shown here is derived from an EMBL/GenBank/DDBJ whole genome shotgun (WGS) entry which is preliminary data.</text>
</comment>
<protein>
    <submittedName>
        <fullName evidence="2">Uncharacterized protein</fullName>
    </submittedName>
</protein>
<reference evidence="2 3" key="1">
    <citation type="submission" date="2017-11" db="EMBL/GenBank/DDBJ databases">
        <title>Genomic Encyclopedia of Type Strains, Phase III (KMG-III): the genomes of soil and plant-associated and newly described type strains.</title>
        <authorList>
            <person name="Whitman W."/>
        </authorList>
    </citation>
    <scope>NUCLEOTIDE SEQUENCE [LARGE SCALE GENOMIC DNA]</scope>
    <source>
        <strain evidence="2 3">UB-Domo-W1</strain>
    </source>
</reference>
<evidence type="ECO:0000256" key="1">
    <source>
        <dbReference type="SAM" id="MobiDB-lite"/>
    </source>
</evidence>
<sequence>MNLALTGSSATPQDLLKSYESQSAKASSVRGEQFFNAKHGEGWSRASHHENPLISHSDGA</sequence>
<dbReference type="EMBL" id="PGTX01000008">
    <property type="protein sequence ID" value="PJI76123.1"/>
    <property type="molecule type" value="Genomic_DNA"/>
</dbReference>
<feature type="compositionally biased region" description="Polar residues" evidence="1">
    <location>
        <begin position="1"/>
        <end position="12"/>
    </location>
</feature>
<keyword evidence="3" id="KW-1185">Reference proteome</keyword>
<organism evidence="2 3">
    <name type="scientific">Polynucleobacter brandtiae</name>
    <dbReference type="NCBI Taxonomy" id="1938816"/>
    <lineage>
        <taxon>Bacteria</taxon>
        <taxon>Pseudomonadati</taxon>
        <taxon>Pseudomonadota</taxon>
        <taxon>Betaproteobacteria</taxon>
        <taxon>Burkholderiales</taxon>
        <taxon>Burkholderiaceae</taxon>
        <taxon>Polynucleobacter</taxon>
    </lineage>
</organism>
<dbReference type="AlphaFoldDB" id="A0A2M8VHB3"/>
<name>A0A2M8VHB3_9BURK</name>
<dbReference type="Proteomes" id="UP000229366">
    <property type="component" value="Unassembled WGS sequence"/>
</dbReference>
<evidence type="ECO:0000313" key="3">
    <source>
        <dbReference type="Proteomes" id="UP000229366"/>
    </source>
</evidence>
<dbReference type="RefSeq" id="WP_100380317.1">
    <property type="nucleotide sequence ID" value="NZ_CBCSBW010000009.1"/>
</dbReference>
<feature type="region of interest" description="Disordered" evidence="1">
    <location>
        <begin position="1"/>
        <end position="60"/>
    </location>
</feature>
<evidence type="ECO:0000313" key="2">
    <source>
        <dbReference type="EMBL" id="PJI76123.1"/>
    </source>
</evidence>
<proteinExistence type="predicted"/>
<accession>A0A2M8VHB3</accession>
<gene>
    <name evidence="2" type="ORF">B0G85_2023</name>
</gene>